<reference evidence="2 3" key="1">
    <citation type="journal article" date="2019" name="Int. J. Syst. Evol. Microbiol.">
        <title>The Global Catalogue of Microorganisms (GCM) 10K type strain sequencing project: providing services to taxonomists for standard genome sequencing and annotation.</title>
        <authorList>
            <consortium name="The Broad Institute Genomics Platform"/>
            <consortium name="The Broad Institute Genome Sequencing Center for Infectious Disease"/>
            <person name="Wu L."/>
            <person name="Ma J."/>
        </authorList>
    </citation>
    <scope>NUCLEOTIDE SEQUENCE [LARGE SCALE GENOMIC DNA]</scope>
    <source>
        <strain evidence="2 3">JCM 13022</strain>
    </source>
</reference>
<name>A0ABN1VK34_9PSEU</name>
<gene>
    <name evidence="2" type="ORF">GCM10009675_40370</name>
</gene>
<keyword evidence="3" id="KW-1185">Reference proteome</keyword>
<protein>
    <recommendedName>
        <fullName evidence="4">YbaB/EbfC DNA-binding family protein</fullName>
    </recommendedName>
</protein>
<comment type="caution">
    <text evidence="2">The sequence shown here is derived from an EMBL/GenBank/DDBJ whole genome shotgun (WGS) entry which is preliminary data.</text>
</comment>
<evidence type="ECO:0000256" key="1">
    <source>
        <dbReference type="SAM" id="MobiDB-lite"/>
    </source>
</evidence>
<dbReference type="Proteomes" id="UP001500467">
    <property type="component" value="Unassembled WGS sequence"/>
</dbReference>
<evidence type="ECO:0000313" key="2">
    <source>
        <dbReference type="EMBL" id="GAA1214239.1"/>
    </source>
</evidence>
<evidence type="ECO:0008006" key="4">
    <source>
        <dbReference type="Google" id="ProtNLM"/>
    </source>
</evidence>
<evidence type="ECO:0000313" key="3">
    <source>
        <dbReference type="Proteomes" id="UP001500467"/>
    </source>
</evidence>
<dbReference type="EMBL" id="BAAALM010000015">
    <property type="protein sequence ID" value="GAA1214239.1"/>
    <property type="molecule type" value="Genomic_DNA"/>
</dbReference>
<organism evidence="2 3">
    <name type="scientific">Prauserella alba</name>
    <dbReference type="NCBI Taxonomy" id="176898"/>
    <lineage>
        <taxon>Bacteria</taxon>
        <taxon>Bacillati</taxon>
        <taxon>Actinomycetota</taxon>
        <taxon>Actinomycetes</taxon>
        <taxon>Pseudonocardiales</taxon>
        <taxon>Pseudonocardiaceae</taxon>
        <taxon>Prauserella</taxon>
    </lineage>
</organism>
<feature type="region of interest" description="Disordered" evidence="1">
    <location>
        <begin position="82"/>
        <end position="149"/>
    </location>
</feature>
<accession>A0ABN1VK34</accession>
<feature type="compositionally biased region" description="Polar residues" evidence="1">
    <location>
        <begin position="118"/>
        <end position="128"/>
    </location>
</feature>
<feature type="compositionally biased region" description="Basic and acidic residues" evidence="1">
    <location>
        <begin position="99"/>
        <end position="109"/>
    </location>
</feature>
<sequence length="149" mass="16191">MKRRKLLNSVLAVLERAGWRASDTWTVRCHNEQGRTVTLQVGVALDGITITPSSSGRLTLTTAETGQLRAALRDALSARAPLVPEGAPLPRRSNTFDQAHPRALDDAPPRVRRYLATPSRTEGTTFPGTASDPPRWPGSDPARTFIRAA</sequence>
<proteinExistence type="predicted"/>